<sequence>MVSPPAAPSEVCPFEQPATISPNAASVISAFRMVPFPCPVNFSALVYGRSGDRGVRRLVTVL</sequence>
<keyword evidence="2" id="KW-1185">Reference proteome</keyword>
<organism evidence="1 2">
    <name type="scientific">Sinosporangium siamense</name>
    <dbReference type="NCBI Taxonomy" id="1367973"/>
    <lineage>
        <taxon>Bacteria</taxon>
        <taxon>Bacillati</taxon>
        <taxon>Actinomycetota</taxon>
        <taxon>Actinomycetes</taxon>
        <taxon>Streptosporangiales</taxon>
        <taxon>Streptosporangiaceae</taxon>
        <taxon>Sinosporangium</taxon>
    </lineage>
</organism>
<gene>
    <name evidence="1" type="ORF">Ssi02_70910</name>
</gene>
<dbReference type="AlphaFoldDB" id="A0A919RPW9"/>
<comment type="caution">
    <text evidence="1">The sequence shown here is derived from an EMBL/GenBank/DDBJ whole genome shotgun (WGS) entry which is preliminary data.</text>
</comment>
<reference evidence="1" key="1">
    <citation type="submission" date="2021-01" db="EMBL/GenBank/DDBJ databases">
        <title>Whole genome shotgun sequence of Sinosporangium siamense NBRC 109515.</title>
        <authorList>
            <person name="Komaki H."/>
            <person name="Tamura T."/>
        </authorList>
    </citation>
    <scope>NUCLEOTIDE SEQUENCE</scope>
    <source>
        <strain evidence="1">NBRC 109515</strain>
    </source>
</reference>
<evidence type="ECO:0000313" key="1">
    <source>
        <dbReference type="EMBL" id="GII96860.1"/>
    </source>
</evidence>
<evidence type="ECO:0000313" key="2">
    <source>
        <dbReference type="Proteomes" id="UP000606172"/>
    </source>
</evidence>
<dbReference type="Proteomes" id="UP000606172">
    <property type="component" value="Unassembled WGS sequence"/>
</dbReference>
<dbReference type="EMBL" id="BOOW01000050">
    <property type="protein sequence ID" value="GII96860.1"/>
    <property type="molecule type" value="Genomic_DNA"/>
</dbReference>
<name>A0A919RPW9_9ACTN</name>
<protein>
    <submittedName>
        <fullName evidence="1">Uncharacterized protein</fullName>
    </submittedName>
</protein>
<accession>A0A919RPW9</accession>
<proteinExistence type="predicted"/>